<evidence type="ECO:0000313" key="1">
    <source>
        <dbReference type="EMBL" id="GGN57132.1"/>
    </source>
</evidence>
<dbReference type="CDD" id="cd24047">
    <property type="entry name" value="ASKHA_NBD_EutJ"/>
    <property type="match status" value="1"/>
</dbReference>
<gene>
    <name evidence="1" type="ORF">GCM10007971_17840</name>
</gene>
<dbReference type="NCBIfam" id="NF011660">
    <property type="entry name" value="PRK15080.1"/>
    <property type="match status" value="1"/>
</dbReference>
<keyword evidence="2" id="KW-1185">Reference proteome</keyword>
<organism evidence="1 2">
    <name type="scientific">Oceanobacillus indicireducens</name>
    <dbReference type="NCBI Taxonomy" id="1004261"/>
    <lineage>
        <taxon>Bacteria</taxon>
        <taxon>Bacillati</taxon>
        <taxon>Bacillota</taxon>
        <taxon>Bacilli</taxon>
        <taxon>Bacillales</taxon>
        <taxon>Bacillaceae</taxon>
        <taxon>Oceanobacillus</taxon>
    </lineage>
</organism>
<dbReference type="Gene3D" id="3.30.420.40">
    <property type="match status" value="2"/>
</dbReference>
<dbReference type="RefSeq" id="WP_156856954.1">
    <property type="nucleotide sequence ID" value="NZ_BMOS01000010.1"/>
</dbReference>
<dbReference type="NCBIfam" id="TIGR02529">
    <property type="entry name" value="EutJ"/>
    <property type="match status" value="1"/>
</dbReference>
<comment type="caution">
    <text evidence="1">The sequence shown here is derived from an EMBL/GenBank/DDBJ whole genome shotgun (WGS) entry which is preliminary data.</text>
</comment>
<name>A0A917XYK2_9BACI</name>
<protein>
    <submittedName>
        <fullName evidence="1">Ethanolamine utilization protein EutJ</fullName>
    </submittedName>
</protein>
<dbReference type="InterPro" id="IPR005883">
    <property type="entry name" value="PilM"/>
</dbReference>
<sequence>MSVSIREINHYVNTFAKVINKEKVPVYSGNVKVGVDLGTANIAISVITEENQPLAGALYPASVVKDGIVVDFLQAVDIVEKMKRDMEELLGFPLTKASTAIPPRVDKGSRKVITNVLESALFEVTDVLEETNAAAAVLRITDGAVVDVGGGTTGISILKNNKVIYSADEPTGGTHMSLVLAGAKKIPFEEAEKMKKDKTKEKEVFPIIKPVVEKMAAIIKRHLQGFDDVETIYVVGGASCFSEFTKVFQKYIGIEIVKPEHPLLITPLGIALKGGLNKGDERGS</sequence>
<evidence type="ECO:0000313" key="2">
    <source>
        <dbReference type="Proteomes" id="UP000624041"/>
    </source>
</evidence>
<dbReference type="PANTHER" id="PTHR32432">
    <property type="entry name" value="CELL DIVISION PROTEIN FTSA-RELATED"/>
    <property type="match status" value="1"/>
</dbReference>
<dbReference type="Pfam" id="PF11104">
    <property type="entry name" value="PilM_2"/>
    <property type="match status" value="1"/>
</dbReference>
<dbReference type="InterPro" id="IPR013366">
    <property type="entry name" value="EutJ"/>
</dbReference>
<reference evidence="1" key="1">
    <citation type="journal article" date="2014" name="Int. J. Syst. Evol. Microbiol.">
        <title>Complete genome sequence of Corynebacterium casei LMG S-19264T (=DSM 44701T), isolated from a smear-ripened cheese.</title>
        <authorList>
            <consortium name="US DOE Joint Genome Institute (JGI-PGF)"/>
            <person name="Walter F."/>
            <person name="Albersmeier A."/>
            <person name="Kalinowski J."/>
            <person name="Ruckert C."/>
        </authorList>
    </citation>
    <scope>NUCLEOTIDE SEQUENCE</scope>
    <source>
        <strain evidence="1">JCM 17251</strain>
    </source>
</reference>
<accession>A0A917XYK2</accession>
<dbReference type="AlphaFoldDB" id="A0A917XYK2"/>
<dbReference type="EMBL" id="BMOS01000010">
    <property type="protein sequence ID" value="GGN57132.1"/>
    <property type="molecule type" value="Genomic_DNA"/>
</dbReference>
<reference evidence="1" key="2">
    <citation type="submission" date="2020-09" db="EMBL/GenBank/DDBJ databases">
        <authorList>
            <person name="Sun Q."/>
            <person name="Ohkuma M."/>
        </authorList>
    </citation>
    <scope>NUCLEOTIDE SEQUENCE</scope>
    <source>
        <strain evidence="1">JCM 17251</strain>
    </source>
</reference>
<dbReference type="InterPro" id="IPR050696">
    <property type="entry name" value="FtsA/MreB"/>
</dbReference>
<dbReference type="SUPFAM" id="SSF53067">
    <property type="entry name" value="Actin-like ATPase domain"/>
    <property type="match status" value="2"/>
</dbReference>
<dbReference type="Proteomes" id="UP000624041">
    <property type="component" value="Unassembled WGS sequence"/>
</dbReference>
<dbReference type="InterPro" id="IPR043129">
    <property type="entry name" value="ATPase_NBD"/>
</dbReference>
<dbReference type="PANTHER" id="PTHR32432:SF3">
    <property type="entry name" value="ETHANOLAMINE UTILIZATION PROTEIN EUTJ"/>
    <property type="match status" value="1"/>
</dbReference>
<proteinExistence type="predicted"/>